<dbReference type="InterPro" id="IPR036397">
    <property type="entry name" value="RNaseH_sf"/>
</dbReference>
<proteinExistence type="predicted"/>
<dbReference type="GO" id="GO:0060271">
    <property type="term" value="P:cilium assembly"/>
    <property type="evidence" value="ECO:0007669"/>
    <property type="project" value="TreeGrafter"/>
</dbReference>
<keyword evidence="1" id="KW-1185">Reference proteome</keyword>
<dbReference type="GO" id="GO:0003676">
    <property type="term" value="F:nucleic acid binding"/>
    <property type="evidence" value="ECO:0007669"/>
    <property type="project" value="InterPro"/>
</dbReference>
<organism evidence="1 2">
    <name type="scientific">Heterorhabditis bacteriophora</name>
    <name type="common">Entomopathogenic nematode worm</name>
    <dbReference type="NCBI Taxonomy" id="37862"/>
    <lineage>
        <taxon>Eukaryota</taxon>
        <taxon>Metazoa</taxon>
        <taxon>Ecdysozoa</taxon>
        <taxon>Nematoda</taxon>
        <taxon>Chromadorea</taxon>
        <taxon>Rhabditida</taxon>
        <taxon>Rhabditina</taxon>
        <taxon>Rhabditomorpha</taxon>
        <taxon>Strongyloidea</taxon>
        <taxon>Heterorhabditidae</taxon>
        <taxon>Heterorhabditis</taxon>
    </lineage>
</organism>
<dbReference type="Pfam" id="PF01359">
    <property type="entry name" value="Transposase_1"/>
    <property type="match status" value="1"/>
</dbReference>
<reference evidence="2" key="1">
    <citation type="submission" date="2016-11" db="UniProtKB">
        <authorList>
            <consortium name="WormBaseParasite"/>
        </authorList>
    </citation>
    <scope>IDENTIFICATION</scope>
</reference>
<dbReference type="PANTHER" id="PTHR14920">
    <property type="entry name" value="OSMOTIC AVOIDANCE ABNORMAL PROTEIN 1/WD REPEAT MEMBRANE PROTEIN"/>
    <property type="match status" value="1"/>
</dbReference>
<evidence type="ECO:0000313" key="2">
    <source>
        <dbReference type="WBParaSite" id="Hba_17799"/>
    </source>
</evidence>
<sequence length="434" mass="49073">MGIALEEIVPLEEKTLLAGHIAILLSRFDLAEQLLLTSSKPKEALYMRRDLLDWPRALVLAEQLAPEEIPYIAKEYAQQLEFMGDYSNALSNYENGVIADSSEDEKIMEHNEVCRSGIARMCIRTGDLRRGIQLVKELEGRVVKRDCAIILEQLKQYGEATELYELGQFYDRAAAVCLKAKAWGKVGELLPKVRSPKIHAQFGRVMEAEKKYKQAAIAYKNARDYDNLVRVLLEHLDMAEEAVKVVRESRSVEGAKIVAKFFTKIGDHGSAIQFLVMSQCQQTQEELAEQLGVDKETVSNDCMRWRRFGCSESGYRMNSPKTALAADSTHASRCLPGNARRTFVENYGQQHPRQSQTSTPKVLLCIWWDTKRVLSYELLQAGETVTAECYGRQLINLLDGMEEKIPLNGQGSRKVILLHEHARPHVALSTQQTL</sequence>
<dbReference type="InterPro" id="IPR001888">
    <property type="entry name" value="Transposase_1"/>
</dbReference>
<accession>A0A1I7XKF7</accession>
<dbReference type="InterPro" id="IPR011990">
    <property type="entry name" value="TPR-like_helical_dom_sf"/>
</dbReference>
<dbReference type="GO" id="GO:0030991">
    <property type="term" value="C:intraciliary transport particle A"/>
    <property type="evidence" value="ECO:0007669"/>
    <property type="project" value="TreeGrafter"/>
</dbReference>
<dbReference type="GO" id="GO:0035721">
    <property type="term" value="P:intraciliary retrograde transport"/>
    <property type="evidence" value="ECO:0007669"/>
    <property type="project" value="InterPro"/>
</dbReference>
<dbReference type="SUPFAM" id="SSF48452">
    <property type="entry name" value="TPR-like"/>
    <property type="match status" value="1"/>
</dbReference>
<dbReference type="WBParaSite" id="Hba_17799">
    <property type="protein sequence ID" value="Hba_17799"/>
    <property type="gene ID" value="Hba_17799"/>
</dbReference>
<evidence type="ECO:0000313" key="1">
    <source>
        <dbReference type="Proteomes" id="UP000095283"/>
    </source>
</evidence>
<dbReference type="GO" id="GO:0005929">
    <property type="term" value="C:cilium"/>
    <property type="evidence" value="ECO:0007669"/>
    <property type="project" value="TreeGrafter"/>
</dbReference>
<name>A0A1I7XKF7_HETBA</name>
<dbReference type="AlphaFoldDB" id="A0A1I7XKF7"/>
<dbReference type="InterPro" id="IPR040379">
    <property type="entry name" value="WDR19/dyf-2"/>
</dbReference>
<protein>
    <submittedName>
        <fullName evidence="2">TPR_REGION domain-containing protein</fullName>
    </submittedName>
</protein>
<dbReference type="Gene3D" id="3.30.420.10">
    <property type="entry name" value="Ribonuclease H-like superfamily/Ribonuclease H"/>
    <property type="match status" value="1"/>
</dbReference>
<dbReference type="Gene3D" id="1.10.10.10">
    <property type="entry name" value="Winged helix-like DNA-binding domain superfamily/Winged helix DNA-binding domain"/>
    <property type="match status" value="1"/>
</dbReference>
<dbReference type="InterPro" id="IPR036388">
    <property type="entry name" value="WH-like_DNA-bd_sf"/>
</dbReference>
<dbReference type="Gene3D" id="1.25.40.10">
    <property type="entry name" value="Tetratricopeptide repeat domain"/>
    <property type="match status" value="1"/>
</dbReference>
<dbReference type="Proteomes" id="UP000095283">
    <property type="component" value="Unplaced"/>
</dbReference>
<dbReference type="PANTHER" id="PTHR14920:SF0">
    <property type="entry name" value="WD REPEAT DOMAIN 19"/>
    <property type="match status" value="1"/>
</dbReference>